<protein>
    <recommendedName>
        <fullName evidence="1">DUF6933 domain-containing protein</fullName>
    </recommendedName>
</protein>
<reference evidence="3" key="1">
    <citation type="submission" date="2021-11" db="EMBL/GenBank/DDBJ databases">
        <title>Cultivation dependent microbiological survey of springs from the worlds oldest radium mine currently devoted to the extraction of radon-saturated water.</title>
        <authorList>
            <person name="Kapinusova G."/>
            <person name="Smrhova T."/>
            <person name="Strejcek M."/>
            <person name="Suman J."/>
            <person name="Jani K."/>
            <person name="Pajer P."/>
            <person name="Uhlik O."/>
        </authorList>
    </citation>
    <scope>NUCLEOTIDE SEQUENCE [LARGE SCALE GENOMIC DNA]</scope>
    <source>
        <strain evidence="3">J379</strain>
    </source>
</reference>
<dbReference type="InterPro" id="IPR053864">
    <property type="entry name" value="DUF6933"/>
</dbReference>
<evidence type="ECO:0000259" key="1">
    <source>
        <dbReference type="Pfam" id="PF22016"/>
    </source>
</evidence>
<dbReference type="RefSeq" id="WP_353864367.1">
    <property type="nucleotide sequence ID" value="NZ_CP088295.1"/>
</dbReference>
<dbReference type="Proteomes" id="UP001058860">
    <property type="component" value="Chromosome"/>
</dbReference>
<gene>
    <name evidence="2" type="ORF">LRS13_24970</name>
</gene>
<keyword evidence="3" id="KW-1185">Reference proteome</keyword>
<dbReference type="EMBL" id="CP088295">
    <property type="protein sequence ID" value="UUY03868.1"/>
    <property type="molecule type" value="Genomic_DNA"/>
</dbReference>
<feature type="domain" description="DUF6933" evidence="1">
    <location>
        <begin position="29"/>
        <end position="180"/>
    </location>
</feature>
<evidence type="ECO:0000313" key="3">
    <source>
        <dbReference type="Proteomes" id="UP001058860"/>
    </source>
</evidence>
<sequence length="185" mass="20193">MTIQRAFCAGSTLADVKCAPSDARGDPVIVRCTARLLKLLAPVDIADAPSGPDDWYANLVWINRRKCVLLVHAETLFPVFVADVRKPQLSHFGHFVAGTVATALADEGLLPGCLGPLDPTHVQVARTASRSVLGFMNDMVFLSEHMAAQAGGVTRLDIEELNAFLRRTPYNRGGYIRPRDAVRQR</sequence>
<dbReference type="Pfam" id="PF22016">
    <property type="entry name" value="DUF6933"/>
    <property type="match status" value="1"/>
</dbReference>
<organism evidence="2 3">
    <name type="scientific">Svornostia abyssi</name>
    <dbReference type="NCBI Taxonomy" id="2898438"/>
    <lineage>
        <taxon>Bacteria</taxon>
        <taxon>Bacillati</taxon>
        <taxon>Actinomycetota</taxon>
        <taxon>Thermoleophilia</taxon>
        <taxon>Solirubrobacterales</taxon>
        <taxon>Baekduiaceae</taxon>
        <taxon>Svornostia</taxon>
    </lineage>
</organism>
<evidence type="ECO:0000313" key="2">
    <source>
        <dbReference type="EMBL" id="UUY03868.1"/>
    </source>
</evidence>
<name>A0ABY5PGU0_9ACTN</name>
<accession>A0ABY5PGU0</accession>
<proteinExistence type="predicted"/>